<keyword evidence="8 12" id="KW-0808">Transferase</keyword>
<evidence type="ECO:0000313" key="15">
    <source>
        <dbReference type="Proteomes" id="UP000798488"/>
    </source>
</evidence>
<keyword evidence="6 12" id="KW-0963">Cytoplasm</keyword>
<dbReference type="Pfam" id="PF22617">
    <property type="entry name" value="HCS_D2"/>
    <property type="match status" value="1"/>
</dbReference>
<dbReference type="FunFam" id="3.30.160.270:FF:000001">
    <property type="entry name" value="2-isopropylmalate synthase"/>
    <property type="match status" value="1"/>
</dbReference>
<comment type="cofactor">
    <cofactor evidence="12">
        <name>Mn(2+)</name>
        <dbReference type="ChEBI" id="CHEBI:29035"/>
    </cofactor>
</comment>
<gene>
    <name evidence="14" type="primary">leuA_4</name>
    <name evidence="12" type="synonym">leuA</name>
    <name evidence="14" type="ORF">SPSYN_01212</name>
</gene>
<dbReference type="PROSITE" id="PS50991">
    <property type="entry name" value="PYR_CT"/>
    <property type="match status" value="1"/>
</dbReference>
<dbReference type="Gene3D" id="3.30.160.270">
    <property type="match status" value="1"/>
</dbReference>
<dbReference type="GO" id="GO:0009098">
    <property type="term" value="P:L-leucine biosynthetic process"/>
    <property type="evidence" value="ECO:0007669"/>
    <property type="project" value="UniProtKB-UniRule"/>
</dbReference>
<dbReference type="Pfam" id="PF00682">
    <property type="entry name" value="HMGL-like"/>
    <property type="match status" value="1"/>
</dbReference>
<dbReference type="FunFam" id="3.20.20.70:FF:000010">
    <property type="entry name" value="2-isopropylmalate synthase"/>
    <property type="match status" value="1"/>
</dbReference>
<evidence type="ECO:0000256" key="6">
    <source>
        <dbReference type="ARBA" id="ARBA00022490"/>
    </source>
</evidence>
<dbReference type="NCBIfam" id="NF002086">
    <property type="entry name" value="PRK00915.1-3"/>
    <property type="match status" value="1"/>
</dbReference>
<feature type="binding site" evidence="12">
    <location>
        <position position="202"/>
    </location>
    <ligand>
        <name>Mn(2+)</name>
        <dbReference type="ChEBI" id="CHEBI:29035"/>
    </ligand>
</feature>
<sequence length="508" mass="55507">MNNRVYIFDTTLRDGEQSPGVSLNASEKLEIARQLARLGVDIIEAGFPISSQGDFEAVRNIAREVRGVTVTGLSRTHFEDIDRTWEAVKEAEQPRIHTFIATSDIHLQHKLRMTREQVIESAVAGVKRAKSYTADVEFSAEDASRSDVDFLCRVVQAVVDAGATTINLPDTVGYATPDEYAEFIGTVIDRTKGAEKVIFSVHCHDDLGMAVANSLAAVVAGARQIEGAINGIGERAGNASIEEIAMALYTRRDRFGMETGIRAGEIIRTSRLVSKLTGMEVQPNKAVVGRNAFAHESGIHQDGVLKERTTYEIMNPAMVGLHTNLVLGKLSGRHAFSNRLIELGFELNDEELNKAFRRFKDLADRKKDITNQDIEAIVENEILKVPAAYELSYLHISSGTTVVPTATVGLVKDEEIREEAACGNGPVDAICKAVDKITGYNCSLASWSISAITSGKDALGEVTLRIAEDSQDKKYIGRGISTDVLEASARAYVDAVNKMIYEKNRGDK</sequence>
<feature type="binding site" evidence="12">
    <location>
        <position position="238"/>
    </location>
    <ligand>
        <name>Mn(2+)</name>
        <dbReference type="ChEBI" id="CHEBI:29035"/>
    </ligand>
</feature>
<dbReference type="InterPro" id="IPR036230">
    <property type="entry name" value="LeuA_allosteric_dom_sf"/>
</dbReference>
<dbReference type="SMART" id="SM00917">
    <property type="entry name" value="LeuA_dimer"/>
    <property type="match status" value="1"/>
</dbReference>
<evidence type="ECO:0000256" key="2">
    <source>
        <dbReference type="ARBA" id="ARBA00009396"/>
    </source>
</evidence>
<evidence type="ECO:0000256" key="1">
    <source>
        <dbReference type="ARBA" id="ARBA00004689"/>
    </source>
</evidence>
<evidence type="ECO:0000313" key="14">
    <source>
        <dbReference type="EMBL" id="KAF1085076.1"/>
    </source>
</evidence>
<dbReference type="GO" id="GO:0030145">
    <property type="term" value="F:manganese ion binding"/>
    <property type="evidence" value="ECO:0007669"/>
    <property type="project" value="UniProtKB-UniRule"/>
</dbReference>
<dbReference type="Pfam" id="PF08502">
    <property type="entry name" value="LeuA_dimer"/>
    <property type="match status" value="1"/>
</dbReference>
<dbReference type="AlphaFoldDB" id="A0A9D3AY47"/>
<evidence type="ECO:0000256" key="3">
    <source>
        <dbReference type="ARBA" id="ARBA00012973"/>
    </source>
</evidence>
<evidence type="ECO:0000256" key="8">
    <source>
        <dbReference type="ARBA" id="ARBA00022679"/>
    </source>
</evidence>
<dbReference type="SUPFAM" id="SSF51569">
    <property type="entry name" value="Aldolase"/>
    <property type="match status" value="1"/>
</dbReference>
<dbReference type="InterPro" id="IPR054691">
    <property type="entry name" value="LeuA/HCS_post-cat"/>
</dbReference>
<feature type="binding site" evidence="12">
    <location>
        <position position="204"/>
    </location>
    <ligand>
        <name>Mn(2+)</name>
        <dbReference type="ChEBI" id="CHEBI:29035"/>
    </ligand>
</feature>
<dbReference type="OrthoDB" id="9804858at2"/>
<accession>A0A9D3AY47</accession>
<organism evidence="14 15">
    <name type="scientific">Sporotomaculum syntrophicum</name>
    <dbReference type="NCBI Taxonomy" id="182264"/>
    <lineage>
        <taxon>Bacteria</taxon>
        <taxon>Bacillati</taxon>
        <taxon>Bacillota</taxon>
        <taxon>Clostridia</taxon>
        <taxon>Eubacteriales</taxon>
        <taxon>Desulfallaceae</taxon>
        <taxon>Sporotomaculum</taxon>
    </lineage>
</organism>
<dbReference type="EC" id="2.3.3.13" evidence="3 12"/>
<dbReference type="InterPro" id="IPR005671">
    <property type="entry name" value="LeuA_bact_synth"/>
</dbReference>
<dbReference type="PANTHER" id="PTHR10277:SF9">
    <property type="entry name" value="2-ISOPROPYLMALATE SYNTHASE 1, CHLOROPLASTIC-RELATED"/>
    <property type="match status" value="1"/>
</dbReference>
<dbReference type="InterPro" id="IPR013785">
    <property type="entry name" value="Aldolase_TIM"/>
</dbReference>
<feature type="domain" description="Pyruvate carboxyltransferase" evidence="13">
    <location>
        <begin position="5"/>
        <end position="267"/>
    </location>
</feature>
<name>A0A9D3AY47_9FIRM</name>
<keyword evidence="9 12" id="KW-0479">Metal-binding</keyword>
<dbReference type="PROSITE" id="PS00815">
    <property type="entry name" value="AIPM_HOMOCIT_SYNTH_1"/>
    <property type="match status" value="1"/>
</dbReference>
<keyword evidence="5 12" id="KW-0432">Leucine biosynthesis</keyword>
<evidence type="ECO:0000256" key="12">
    <source>
        <dbReference type="HAMAP-Rule" id="MF_01025"/>
    </source>
</evidence>
<evidence type="ECO:0000256" key="10">
    <source>
        <dbReference type="ARBA" id="ARBA00023211"/>
    </source>
</evidence>
<dbReference type="Proteomes" id="UP000798488">
    <property type="component" value="Unassembled WGS sequence"/>
</dbReference>
<dbReference type="InterPro" id="IPR050073">
    <property type="entry name" value="2-IPM_HCS-like"/>
</dbReference>
<dbReference type="FunFam" id="1.10.238.260:FF:000001">
    <property type="entry name" value="2-isopropylmalate synthase"/>
    <property type="match status" value="1"/>
</dbReference>
<comment type="catalytic activity">
    <reaction evidence="12">
        <text>3-methyl-2-oxobutanoate + acetyl-CoA + H2O = (2S)-2-isopropylmalate + CoA + H(+)</text>
        <dbReference type="Rhea" id="RHEA:21524"/>
        <dbReference type="ChEBI" id="CHEBI:1178"/>
        <dbReference type="ChEBI" id="CHEBI:11851"/>
        <dbReference type="ChEBI" id="CHEBI:15377"/>
        <dbReference type="ChEBI" id="CHEBI:15378"/>
        <dbReference type="ChEBI" id="CHEBI:57287"/>
        <dbReference type="ChEBI" id="CHEBI:57288"/>
        <dbReference type="EC" id="2.3.3.13"/>
    </reaction>
</comment>
<keyword evidence="10 12" id="KW-0464">Manganese</keyword>
<dbReference type="HAMAP" id="MF_01025">
    <property type="entry name" value="LeuA_type1"/>
    <property type="match status" value="1"/>
</dbReference>
<evidence type="ECO:0000259" key="13">
    <source>
        <dbReference type="PROSITE" id="PS50991"/>
    </source>
</evidence>
<dbReference type="PROSITE" id="PS00816">
    <property type="entry name" value="AIPM_HOMOCIT_SYNTH_2"/>
    <property type="match status" value="1"/>
</dbReference>
<proteinExistence type="inferred from homology"/>
<dbReference type="CDD" id="cd07940">
    <property type="entry name" value="DRE_TIM_IPMS"/>
    <property type="match status" value="1"/>
</dbReference>
<evidence type="ECO:0000256" key="11">
    <source>
        <dbReference type="ARBA" id="ARBA00023304"/>
    </source>
</evidence>
<dbReference type="PANTHER" id="PTHR10277">
    <property type="entry name" value="HOMOCITRATE SYNTHASE-RELATED"/>
    <property type="match status" value="1"/>
</dbReference>
<feature type="binding site" evidence="12">
    <location>
        <position position="14"/>
    </location>
    <ligand>
        <name>Mn(2+)</name>
        <dbReference type="ChEBI" id="CHEBI:29035"/>
    </ligand>
</feature>
<evidence type="ECO:0000256" key="4">
    <source>
        <dbReference type="ARBA" id="ARBA00018198"/>
    </source>
</evidence>
<dbReference type="NCBIfam" id="NF002085">
    <property type="entry name" value="PRK00915.1-2"/>
    <property type="match status" value="1"/>
</dbReference>
<comment type="pathway">
    <text evidence="1 12">Amino-acid biosynthesis; L-leucine biosynthesis; L-leucine from 3-methyl-2-oxobutanoate: step 1/4.</text>
</comment>
<keyword evidence="11 12" id="KW-0100">Branched-chain amino acid biosynthesis</keyword>
<dbReference type="GO" id="GO:0005737">
    <property type="term" value="C:cytoplasm"/>
    <property type="evidence" value="ECO:0007669"/>
    <property type="project" value="UniProtKB-UniRule"/>
</dbReference>
<dbReference type="InterPro" id="IPR013709">
    <property type="entry name" value="2-isopropylmalate_synth_dimer"/>
</dbReference>
<dbReference type="EMBL" id="LSRS01000003">
    <property type="protein sequence ID" value="KAF1085076.1"/>
    <property type="molecule type" value="Genomic_DNA"/>
</dbReference>
<dbReference type="NCBIfam" id="NF002088">
    <property type="entry name" value="PRK00915.1-5"/>
    <property type="match status" value="1"/>
</dbReference>
<dbReference type="GO" id="GO:0003852">
    <property type="term" value="F:2-isopropylmalate synthase activity"/>
    <property type="evidence" value="ECO:0007669"/>
    <property type="project" value="UniProtKB-UniRule"/>
</dbReference>
<feature type="region of interest" description="Regulatory domain" evidence="12">
    <location>
        <begin position="390"/>
        <end position="508"/>
    </location>
</feature>
<dbReference type="NCBIfam" id="TIGR00973">
    <property type="entry name" value="leuA_bact"/>
    <property type="match status" value="1"/>
</dbReference>
<comment type="similarity">
    <text evidence="2 12">Belongs to the alpha-IPM synthase/homocitrate synthase family. LeuA type 1 subfamily.</text>
</comment>
<comment type="subunit">
    <text evidence="12">Homodimer.</text>
</comment>
<dbReference type="GO" id="GO:0003985">
    <property type="term" value="F:acetyl-CoA C-acetyltransferase activity"/>
    <property type="evidence" value="ECO:0007669"/>
    <property type="project" value="UniProtKB-UniRule"/>
</dbReference>
<protein>
    <recommendedName>
        <fullName evidence="4 12">2-isopropylmalate synthase</fullName>
        <ecNumber evidence="3 12">2.3.3.13</ecNumber>
    </recommendedName>
    <alternativeName>
        <fullName evidence="12">Alpha-IPM synthase</fullName>
    </alternativeName>
    <alternativeName>
        <fullName evidence="12">Alpha-isopropylmalate synthase</fullName>
    </alternativeName>
</protein>
<reference evidence="14" key="1">
    <citation type="submission" date="2016-02" db="EMBL/GenBank/DDBJ databases">
        <title>Draft Genome Sequence of Sporotomaculum syntrophicum Strain FB, a Syntrophic Benzoate Degrader.</title>
        <authorList>
            <person name="Nobu M.K."/>
            <person name="Narihiro T."/>
            <person name="Qiu Y.-L."/>
            <person name="Ohashi A."/>
            <person name="Liu W.-T."/>
            <person name="Yuji S."/>
        </authorList>
    </citation>
    <scope>NUCLEOTIDE SEQUENCE</scope>
    <source>
        <strain evidence="14">FB</strain>
    </source>
</reference>
<keyword evidence="7 12" id="KW-0028">Amino-acid biosynthesis</keyword>
<evidence type="ECO:0000256" key="5">
    <source>
        <dbReference type="ARBA" id="ARBA00022430"/>
    </source>
</evidence>
<dbReference type="RefSeq" id="WP_161821593.1">
    <property type="nucleotide sequence ID" value="NZ_LSRS01000003.1"/>
</dbReference>
<keyword evidence="15" id="KW-1185">Reference proteome</keyword>
<comment type="function">
    <text evidence="12">Catalyzes the condensation of the acetyl group of acetyl-CoA with 3-methyl-2-oxobutanoate (2-ketoisovalerate) to form 3-carboxy-3-hydroxy-4-methylpentanoate (2-isopropylmalate).</text>
</comment>
<dbReference type="SUPFAM" id="SSF110921">
    <property type="entry name" value="2-isopropylmalate synthase LeuA, allosteric (dimerisation) domain"/>
    <property type="match status" value="1"/>
</dbReference>
<comment type="caution">
    <text evidence="14">The sequence shown here is derived from an EMBL/GenBank/DDBJ whole genome shotgun (WGS) entry which is preliminary data.</text>
</comment>
<dbReference type="Gene3D" id="1.10.238.260">
    <property type="match status" value="1"/>
</dbReference>
<evidence type="ECO:0000256" key="9">
    <source>
        <dbReference type="ARBA" id="ARBA00022723"/>
    </source>
</evidence>
<dbReference type="InterPro" id="IPR000891">
    <property type="entry name" value="PYR_CT"/>
</dbReference>
<keyword evidence="14" id="KW-0012">Acyltransferase</keyword>
<dbReference type="InterPro" id="IPR002034">
    <property type="entry name" value="AIPM/Hcit_synth_CS"/>
</dbReference>
<evidence type="ECO:0000256" key="7">
    <source>
        <dbReference type="ARBA" id="ARBA00022605"/>
    </source>
</evidence>
<dbReference type="Gene3D" id="3.20.20.70">
    <property type="entry name" value="Aldolase class I"/>
    <property type="match status" value="1"/>
</dbReference>